<reference evidence="1 2" key="1">
    <citation type="submission" date="2018-03" db="EMBL/GenBank/DDBJ databases">
        <title>Genomic Encyclopedia of Archaeal and Bacterial Type Strains, Phase II (KMG-II): from individual species to whole genera.</title>
        <authorList>
            <person name="Goeker M."/>
        </authorList>
    </citation>
    <scope>NUCLEOTIDE SEQUENCE [LARGE SCALE GENOMIC DNA]</scope>
    <source>
        <strain evidence="1 2">DSM 100214</strain>
    </source>
</reference>
<dbReference type="AlphaFoldDB" id="A0A2V3PLE6"/>
<dbReference type="Proteomes" id="UP000247973">
    <property type="component" value="Unassembled WGS sequence"/>
</dbReference>
<evidence type="ECO:0000313" key="1">
    <source>
        <dbReference type="EMBL" id="PXV62476.1"/>
    </source>
</evidence>
<sequence length="108" mass="11572">MKQKKEMISLNLAKAEFSSEMGLEERLQVLSKSDLQEIKGGTTLYDSSSEDPICPYEENRGGIDGCNCVGANGLPGPSGNGSCVSIGTGMQDFSGWCPENDWCPRMGT</sequence>
<protein>
    <submittedName>
        <fullName evidence="1">Uncharacterized protein</fullName>
    </submittedName>
</protein>
<dbReference type="EMBL" id="QICL01000019">
    <property type="protein sequence ID" value="PXV62476.1"/>
    <property type="molecule type" value="Genomic_DNA"/>
</dbReference>
<keyword evidence="2" id="KW-1185">Reference proteome</keyword>
<evidence type="ECO:0000313" key="2">
    <source>
        <dbReference type="Proteomes" id="UP000247973"/>
    </source>
</evidence>
<organism evidence="1 2">
    <name type="scientific">Dysgonomonas alginatilytica</name>
    <dbReference type="NCBI Taxonomy" id="1605892"/>
    <lineage>
        <taxon>Bacteria</taxon>
        <taxon>Pseudomonadati</taxon>
        <taxon>Bacteroidota</taxon>
        <taxon>Bacteroidia</taxon>
        <taxon>Bacteroidales</taxon>
        <taxon>Dysgonomonadaceae</taxon>
        <taxon>Dysgonomonas</taxon>
    </lineage>
</organism>
<comment type="caution">
    <text evidence="1">The sequence shown here is derived from an EMBL/GenBank/DDBJ whole genome shotgun (WGS) entry which is preliminary data.</text>
</comment>
<name>A0A2V3PLE6_9BACT</name>
<accession>A0A2V3PLE6</accession>
<proteinExistence type="predicted"/>
<gene>
    <name evidence="1" type="ORF">CLV62_11916</name>
</gene>